<dbReference type="GO" id="GO:0072380">
    <property type="term" value="C:TRC complex"/>
    <property type="evidence" value="ECO:0007669"/>
    <property type="project" value="TreeGrafter"/>
</dbReference>
<dbReference type="STRING" id="145388.A0A0D2LCP5"/>
<dbReference type="PROSITE" id="PS50005">
    <property type="entry name" value="TPR"/>
    <property type="match status" value="2"/>
</dbReference>
<dbReference type="OrthoDB" id="2335338at2759"/>
<dbReference type="KEGG" id="mng:MNEG_3433"/>
<dbReference type="Gene3D" id="1.25.40.10">
    <property type="entry name" value="Tetratricopeptide repeat domain"/>
    <property type="match status" value="1"/>
</dbReference>
<keyword evidence="5" id="KW-1185">Reference proteome</keyword>
<dbReference type="InterPro" id="IPR011990">
    <property type="entry name" value="TPR-like_helical_dom_sf"/>
</dbReference>
<evidence type="ECO:0000256" key="1">
    <source>
        <dbReference type="ARBA" id="ARBA00022737"/>
    </source>
</evidence>
<name>A0A0D2LCP5_9CHLO</name>
<keyword evidence="1" id="KW-0677">Repeat</keyword>
<keyword evidence="2 3" id="KW-0802">TPR repeat</keyword>
<evidence type="ECO:0000313" key="4">
    <source>
        <dbReference type="EMBL" id="KIZ04524.1"/>
    </source>
</evidence>
<sequence>MAIAQEDFALAASLRDQIKSLSSRLPPVQQFLYSQLERLRSGDTAERRAAIAALSAAGDEAVLPDLALCLRDTALQDAAHAAMWVVFTRSRDPAVNELMAEAEPLLHGGAAPQLERALLVYGHVVRLAPSYAEGYNKRATVYYLLHRYQEAIDDCNMALHLNPYHFGAASGLGLCHWSLKQSAAALQAFERALEIHPGLTSIRGYVETLREEVARGPKRREDGGDG</sequence>
<dbReference type="GeneID" id="25736311"/>
<dbReference type="Pfam" id="PF00515">
    <property type="entry name" value="TPR_1"/>
    <property type="match status" value="1"/>
</dbReference>
<gene>
    <name evidence="4" type="ORF">MNEG_3433</name>
</gene>
<protein>
    <submittedName>
        <fullName evidence="4">TPR repeat-containing protein</fullName>
    </submittedName>
</protein>
<reference evidence="4 5" key="1">
    <citation type="journal article" date="2013" name="BMC Genomics">
        <title>Reconstruction of the lipid metabolism for the microalga Monoraphidium neglectum from its genome sequence reveals characteristics suitable for biofuel production.</title>
        <authorList>
            <person name="Bogen C."/>
            <person name="Al-Dilaimi A."/>
            <person name="Albersmeier A."/>
            <person name="Wichmann J."/>
            <person name="Grundmann M."/>
            <person name="Rupp O."/>
            <person name="Lauersen K.J."/>
            <person name="Blifernez-Klassen O."/>
            <person name="Kalinowski J."/>
            <person name="Goesmann A."/>
            <person name="Mussgnug J.H."/>
            <person name="Kruse O."/>
        </authorList>
    </citation>
    <scope>NUCLEOTIDE SEQUENCE [LARGE SCALE GENOMIC DNA]</scope>
    <source>
        <strain evidence="4 5">SAG 48.87</strain>
    </source>
</reference>
<dbReference type="AlphaFoldDB" id="A0A0D2LCP5"/>
<dbReference type="EMBL" id="KK100650">
    <property type="protein sequence ID" value="KIZ04524.1"/>
    <property type="molecule type" value="Genomic_DNA"/>
</dbReference>
<evidence type="ECO:0000256" key="2">
    <source>
        <dbReference type="ARBA" id="ARBA00022803"/>
    </source>
</evidence>
<dbReference type="PANTHER" id="PTHR45831:SF2">
    <property type="entry name" value="LD24721P"/>
    <property type="match status" value="1"/>
</dbReference>
<dbReference type="InterPro" id="IPR047150">
    <property type="entry name" value="SGT"/>
</dbReference>
<organism evidence="4 5">
    <name type="scientific">Monoraphidium neglectum</name>
    <dbReference type="NCBI Taxonomy" id="145388"/>
    <lineage>
        <taxon>Eukaryota</taxon>
        <taxon>Viridiplantae</taxon>
        <taxon>Chlorophyta</taxon>
        <taxon>core chlorophytes</taxon>
        <taxon>Chlorophyceae</taxon>
        <taxon>CS clade</taxon>
        <taxon>Sphaeropleales</taxon>
        <taxon>Selenastraceae</taxon>
        <taxon>Monoraphidium</taxon>
    </lineage>
</organism>
<evidence type="ECO:0000256" key="3">
    <source>
        <dbReference type="PROSITE-ProRule" id="PRU00339"/>
    </source>
</evidence>
<accession>A0A0D2LCP5</accession>
<dbReference type="RefSeq" id="XP_013903543.1">
    <property type="nucleotide sequence ID" value="XM_014048089.1"/>
</dbReference>
<dbReference type="InterPro" id="IPR019734">
    <property type="entry name" value="TPR_rpt"/>
</dbReference>
<dbReference type="Pfam" id="PF13181">
    <property type="entry name" value="TPR_8"/>
    <property type="match status" value="1"/>
</dbReference>
<proteinExistence type="predicted"/>
<dbReference type="SUPFAM" id="SSF48452">
    <property type="entry name" value="TPR-like"/>
    <property type="match status" value="1"/>
</dbReference>
<dbReference type="GO" id="GO:0060090">
    <property type="term" value="F:molecular adaptor activity"/>
    <property type="evidence" value="ECO:0007669"/>
    <property type="project" value="TreeGrafter"/>
</dbReference>
<dbReference type="GO" id="GO:0006620">
    <property type="term" value="P:post-translational protein targeting to endoplasmic reticulum membrane"/>
    <property type="evidence" value="ECO:0007669"/>
    <property type="project" value="TreeGrafter"/>
</dbReference>
<evidence type="ECO:0000313" key="5">
    <source>
        <dbReference type="Proteomes" id="UP000054498"/>
    </source>
</evidence>
<dbReference type="SMART" id="SM00028">
    <property type="entry name" value="TPR"/>
    <property type="match status" value="2"/>
</dbReference>
<feature type="repeat" description="TPR" evidence="3">
    <location>
        <begin position="166"/>
        <end position="199"/>
    </location>
</feature>
<dbReference type="PANTHER" id="PTHR45831">
    <property type="entry name" value="LD24721P"/>
    <property type="match status" value="1"/>
</dbReference>
<dbReference type="Proteomes" id="UP000054498">
    <property type="component" value="Unassembled WGS sequence"/>
</dbReference>
<dbReference type="GO" id="GO:0016020">
    <property type="term" value="C:membrane"/>
    <property type="evidence" value="ECO:0007669"/>
    <property type="project" value="TreeGrafter"/>
</dbReference>
<feature type="repeat" description="TPR" evidence="3">
    <location>
        <begin position="132"/>
        <end position="165"/>
    </location>
</feature>